<dbReference type="EMBL" id="HE575323">
    <property type="protein sequence ID" value="CCC94058.1"/>
    <property type="molecule type" value="Genomic_DNA"/>
</dbReference>
<dbReference type="PROSITE" id="PS51205">
    <property type="entry name" value="VPS9"/>
    <property type="match status" value="1"/>
</dbReference>
<accession>G0UXE1</accession>
<dbReference type="InterPro" id="IPR045046">
    <property type="entry name" value="Vps9-like"/>
</dbReference>
<dbReference type="SUPFAM" id="SSF109993">
    <property type="entry name" value="VPS9 domain"/>
    <property type="match status" value="1"/>
</dbReference>
<sequence>MWSRNENEEQSNVILRAIQPGGILHGHLHCSSMETLCCPQQSSIEASGFAPFFSLPSLSTASVNSLTTLTIDGCNVDVPANKLGDIVRILRDEFLSYHVVRFDSVAACSFTTRRGRRGQFSADLRSIVRNGSIGCYDIIGDSLTLDLRESDEFWSSGALNVFIISEPFMEADERRRSLALLKRAVGLPEENIPKDPQESEDIFNLDAFQGREWRYTREAIEYYRSRVAEESNERFAEFQQYMKKPMCHPIVKAFTGFLETVEKRDIAHVEAAHVRQAINHCMSKCYKIPFFADDPEKQQIIEEGLEKHIMTKIYKRAFGVCAKEQACDVELSNKLQRLSSVVRAKDLEAIEEVENHEMWEQAMFELDGMNFFKSPRNKFLCSIRAYQHLTNIVRDTVIEIKKARSKNPDKSHDADDFGANEFLPCFLLLVLRARPRNFYLNVQYVKNYHSPERMTPEESYCLATLESAVSFWQTYNGSEGEQPDRCQLLGPHTTLSTASRCKQQQQPESQLLSQTPSCILDSIFSPLCAPSTLPMPATTDINTSRDFDDSCVRGTGIGQTLKGRGVDVAKLLLDDGKAFEDLTVSELSAIVEEARALCAEKRKALQKNPVLTVGTMMLEPRMPCAGLQVTFARIWCSDSSHFLKYTRSYGRVMLFIMCNLLFFKKKNKKRYFNVIGKMKYHEKKTLTT</sequence>
<dbReference type="Pfam" id="PF02204">
    <property type="entry name" value="VPS9"/>
    <property type="match status" value="1"/>
</dbReference>
<dbReference type="GO" id="GO:0005085">
    <property type="term" value="F:guanyl-nucleotide exchange factor activity"/>
    <property type="evidence" value="ECO:0007669"/>
    <property type="project" value="InterPro"/>
</dbReference>
<feature type="domain" description="VPS9" evidence="1">
    <location>
        <begin position="325"/>
        <end position="481"/>
    </location>
</feature>
<dbReference type="GO" id="GO:0031267">
    <property type="term" value="F:small GTPase binding"/>
    <property type="evidence" value="ECO:0007669"/>
    <property type="project" value="TreeGrafter"/>
</dbReference>
<evidence type="ECO:0000313" key="2">
    <source>
        <dbReference type="EMBL" id="CCC94058.1"/>
    </source>
</evidence>
<dbReference type="AlphaFoldDB" id="G0UXE1"/>
<dbReference type="VEuPathDB" id="TriTrypDB:TcIL3000_10_8340"/>
<dbReference type="InterPro" id="IPR037191">
    <property type="entry name" value="VPS9_dom_sf"/>
</dbReference>
<gene>
    <name evidence="2" type="ORF">TCIL3000_10_8340</name>
</gene>
<dbReference type="InterPro" id="IPR003123">
    <property type="entry name" value="VPS9"/>
</dbReference>
<protein>
    <submittedName>
        <fullName evidence="2">Uncharacterized protein TCIL3000_10_8340</fullName>
    </submittedName>
</protein>
<dbReference type="GO" id="GO:0030139">
    <property type="term" value="C:endocytic vesicle"/>
    <property type="evidence" value="ECO:0007669"/>
    <property type="project" value="TreeGrafter"/>
</dbReference>
<evidence type="ECO:0000259" key="1">
    <source>
        <dbReference type="PROSITE" id="PS51205"/>
    </source>
</evidence>
<dbReference type="Gene3D" id="1.10.246.120">
    <property type="match status" value="1"/>
</dbReference>
<dbReference type="GO" id="GO:0016192">
    <property type="term" value="P:vesicle-mediated transport"/>
    <property type="evidence" value="ECO:0007669"/>
    <property type="project" value="InterPro"/>
</dbReference>
<dbReference type="SMART" id="SM00167">
    <property type="entry name" value="VPS9"/>
    <property type="match status" value="1"/>
</dbReference>
<dbReference type="Gene3D" id="1.20.1050.80">
    <property type="entry name" value="VPS9 domain"/>
    <property type="match status" value="1"/>
</dbReference>
<reference evidence="2" key="1">
    <citation type="journal article" date="2012" name="Proc. Natl. Acad. Sci. U.S.A.">
        <title>Antigenic diversity is generated by distinct evolutionary mechanisms in African trypanosome species.</title>
        <authorList>
            <person name="Jackson A.P."/>
            <person name="Berry A."/>
            <person name="Aslett M."/>
            <person name="Allison H.C."/>
            <person name="Burton P."/>
            <person name="Vavrova-Anderson J."/>
            <person name="Brown R."/>
            <person name="Browne H."/>
            <person name="Corton N."/>
            <person name="Hauser H."/>
            <person name="Gamble J."/>
            <person name="Gilderthorp R."/>
            <person name="Marcello L."/>
            <person name="McQuillan J."/>
            <person name="Otto T.D."/>
            <person name="Quail M.A."/>
            <person name="Sanders M.J."/>
            <person name="van Tonder A."/>
            <person name="Ginger M.L."/>
            <person name="Field M.C."/>
            <person name="Barry J.D."/>
            <person name="Hertz-Fowler C."/>
            <person name="Berriman M."/>
        </authorList>
    </citation>
    <scope>NUCLEOTIDE SEQUENCE</scope>
    <source>
        <strain evidence="2">IL3000</strain>
    </source>
</reference>
<dbReference type="PANTHER" id="PTHR23101">
    <property type="entry name" value="RAB GDP/GTP EXCHANGE FACTOR"/>
    <property type="match status" value="1"/>
</dbReference>
<dbReference type="PANTHER" id="PTHR23101:SF25">
    <property type="entry name" value="GTPASE-ACTIVATING PROTEIN AND VPS9 DOMAIN-CONTAINING PROTEIN 1"/>
    <property type="match status" value="1"/>
</dbReference>
<dbReference type="GO" id="GO:0005829">
    <property type="term" value="C:cytosol"/>
    <property type="evidence" value="ECO:0007669"/>
    <property type="project" value="TreeGrafter"/>
</dbReference>
<organism evidence="2">
    <name type="scientific">Trypanosoma congolense (strain IL3000)</name>
    <dbReference type="NCBI Taxonomy" id="1068625"/>
    <lineage>
        <taxon>Eukaryota</taxon>
        <taxon>Discoba</taxon>
        <taxon>Euglenozoa</taxon>
        <taxon>Kinetoplastea</taxon>
        <taxon>Metakinetoplastina</taxon>
        <taxon>Trypanosomatida</taxon>
        <taxon>Trypanosomatidae</taxon>
        <taxon>Trypanosoma</taxon>
        <taxon>Nannomonas</taxon>
    </lineage>
</organism>
<proteinExistence type="predicted"/>
<name>G0UXE1_TRYCI</name>